<organism evidence="1 2">
    <name type="scientific">Xylanibacter ruminicola</name>
    <name type="common">Prevotella ruminicola</name>
    <dbReference type="NCBI Taxonomy" id="839"/>
    <lineage>
        <taxon>Bacteria</taxon>
        <taxon>Pseudomonadati</taxon>
        <taxon>Bacteroidota</taxon>
        <taxon>Bacteroidia</taxon>
        <taxon>Bacteroidales</taxon>
        <taxon>Prevotellaceae</taxon>
        <taxon>Xylanibacter</taxon>
    </lineage>
</organism>
<gene>
    <name evidence="1" type="ORF">PRMUPPPA20_12960</name>
</gene>
<accession>A0AA37I136</accession>
<dbReference type="Proteomes" id="UP000887097">
    <property type="component" value="Unassembled WGS sequence"/>
</dbReference>
<dbReference type="EMBL" id="BPTT01000001">
    <property type="protein sequence ID" value="GJG33187.1"/>
    <property type="molecule type" value="Genomic_DNA"/>
</dbReference>
<sequence>MSRNISHHLKNLKLANFKESPYLKHTFFIYLCHRFWANLPYTNFNYEYYTTKYSRYSLP</sequence>
<evidence type="ECO:0000313" key="1">
    <source>
        <dbReference type="EMBL" id="GJG33187.1"/>
    </source>
</evidence>
<name>A0AA37I136_XYLRU</name>
<reference evidence="1" key="1">
    <citation type="submission" date="2021-08" db="EMBL/GenBank/DDBJ databases">
        <title>Prevotella lacticifex sp. nov., isolated from rumen of cow.</title>
        <authorList>
            <person name="Shinkai T."/>
            <person name="Ikeyama N."/>
            <person name="Kumagai M."/>
            <person name="Ohmori H."/>
            <person name="Sakamoto M."/>
            <person name="Ohkuma M."/>
            <person name="Mitsumori M."/>
        </authorList>
    </citation>
    <scope>NUCLEOTIDE SEQUENCE</scope>
    <source>
        <strain evidence="1">JCM 8259</strain>
    </source>
</reference>
<protein>
    <submittedName>
        <fullName evidence="1">Uncharacterized protein</fullName>
    </submittedName>
</protein>
<proteinExistence type="predicted"/>
<evidence type="ECO:0000313" key="2">
    <source>
        <dbReference type="Proteomes" id="UP000887097"/>
    </source>
</evidence>
<comment type="caution">
    <text evidence="1">The sequence shown here is derived from an EMBL/GenBank/DDBJ whole genome shotgun (WGS) entry which is preliminary data.</text>
</comment>
<dbReference type="AlphaFoldDB" id="A0AA37I136"/>